<feature type="region of interest" description="Disordered" evidence="1">
    <location>
        <begin position="1"/>
        <end position="143"/>
    </location>
</feature>
<evidence type="ECO:0000256" key="1">
    <source>
        <dbReference type="SAM" id="MobiDB-lite"/>
    </source>
</evidence>
<evidence type="ECO:0000313" key="3">
    <source>
        <dbReference type="Proteomes" id="UP000186817"/>
    </source>
</evidence>
<reference evidence="2 3" key="1">
    <citation type="submission" date="2016-02" db="EMBL/GenBank/DDBJ databases">
        <title>Genome analysis of coral dinoflagellate symbionts highlights evolutionary adaptations to a symbiotic lifestyle.</title>
        <authorList>
            <person name="Aranda M."/>
            <person name="Li Y."/>
            <person name="Liew Y.J."/>
            <person name="Baumgarten S."/>
            <person name="Simakov O."/>
            <person name="Wilson M."/>
            <person name="Piel J."/>
            <person name="Ashoor H."/>
            <person name="Bougouffa S."/>
            <person name="Bajic V.B."/>
            <person name="Ryu T."/>
            <person name="Ravasi T."/>
            <person name="Bayer T."/>
            <person name="Micklem G."/>
            <person name="Kim H."/>
            <person name="Bhak J."/>
            <person name="Lajeunesse T.C."/>
            <person name="Voolstra C.R."/>
        </authorList>
    </citation>
    <scope>NUCLEOTIDE SEQUENCE [LARGE SCALE GENOMIC DNA]</scope>
    <source>
        <strain evidence="2 3">CCMP2467</strain>
    </source>
</reference>
<name>A0A1Q9BZZ8_SYMMI</name>
<keyword evidence="3" id="KW-1185">Reference proteome</keyword>
<gene>
    <name evidence="2" type="ORF">AK812_SmicGene43845</name>
</gene>
<sequence>MENNPESPAAAAGSWGESVMQTLQMGEESEVSAVDPLLLGGVSDDAPEPSSAEALASQGEESARGGQEQVTNPIGDQPAPVQIARAATPASPGHSELSRMEGGGVAAKWDPDEDELVPDYASMPVVPEGSGSYPQGSQGMEDTQRVGRCTTHSAAMDVDEPGGEVTPLLGQLMDRLEAMEAAICRESASEVKVTVIARATGSSEQNARAPSEGDLRGAMVLTRGEDFSAVLQQLGINDGDKDVSPLLAGDWLTLAGPVMKDLSPNSAEWWKQVLQSAASIN</sequence>
<dbReference type="Proteomes" id="UP000186817">
    <property type="component" value="Unassembled WGS sequence"/>
</dbReference>
<evidence type="ECO:0000313" key="2">
    <source>
        <dbReference type="EMBL" id="OLP76248.1"/>
    </source>
</evidence>
<organism evidence="2 3">
    <name type="scientific">Symbiodinium microadriaticum</name>
    <name type="common">Dinoflagellate</name>
    <name type="synonym">Zooxanthella microadriatica</name>
    <dbReference type="NCBI Taxonomy" id="2951"/>
    <lineage>
        <taxon>Eukaryota</taxon>
        <taxon>Sar</taxon>
        <taxon>Alveolata</taxon>
        <taxon>Dinophyceae</taxon>
        <taxon>Suessiales</taxon>
        <taxon>Symbiodiniaceae</taxon>
        <taxon>Symbiodinium</taxon>
    </lineage>
</organism>
<feature type="compositionally biased region" description="Low complexity" evidence="1">
    <location>
        <begin position="48"/>
        <end position="57"/>
    </location>
</feature>
<proteinExistence type="predicted"/>
<dbReference type="EMBL" id="LSRX01002087">
    <property type="protein sequence ID" value="OLP76248.1"/>
    <property type="molecule type" value="Genomic_DNA"/>
</dbReference>
<dbReference type="OrthoDB" id="421129at2759"/>
<accession>A0A1Q9BZZ8</accession>
<comment type="caution">
    <text evidence="2">The sequence shown here is derived from an EMBL/GenBank/DDBJ whole genome shotgun (WGS) entry which is preliminary data.</text>
</comment>
<feature type="compositionally biased region" description="Polar residues" evidence="1">
    <location>
        <begin position="132"/>
        <end position="141"/>
    </location>
</feature>
<dbReference type="AlphaFoldDB" id="A0A1Q9BZZ8"/>
<protein>
    <submittedName>
        <fullName evidence="2">Uncharacterized protein</fullName>
    </submittedName>
</protein>